<feature type="signal peptide" evidence="1">
    <location>
        <begin position="1"/>
        <end position="20"/>
    </location>
</feature>
<comment type="caution">
    <text evidence="2">The sequence shown here is derived from an EMBL/GenBank/DDBJ whole genome shotgun (WGS) entry which is preliminary data.</text>
</comment>
<dbReference type="Proteomes" id="UP000246744">
    <property type="component" value="Unassembled WGS sequence"/>
</dbReference>
<proteinExistence type="predicted"/>
<gene>
    <name evidence="2" type="ORF">DES37_12029</name>
</gene>
<feature type="chain" id="PRO_5016333040" evidence="1">
    <location>
        <begin position="21"/>
        <end position="87"/>
    </location>
</feature>
<name>A0A317PNH2_9ENTR</name>
<keyword evidence="3" id="KW-1185">Reference proteome</keyword>
<protein>
    <submittedName>
        <fullName evidence="2">Uncharacterized protein</fullName>
    </submittedName>
</protein>
<reference evidence="2 3" key="1">
    <citation type="submission" date="2018-05" db="EMBL/GenBank/DDBJ databases">
        <title>Genomic Encyclopedia of Type Strains, Phase IV (KMG-IV): sequencing the most valuable type-strain genomes for metagenomic binning, comparative biology and taxonomic classification.</title>
        <authorList>
            <person name="Goeker M."/>
        </authorList>
    </citation>
    <scope>NUCLEOTIDE SEQUENCE [LARGE SCALE GENOMIC DNA]</scope>
    <source>
        <strain evidence="2 3">DSM 19579</strain>
    </source>
</reference>
<evidence type="ECO:0000313" key="3">
    <source>
        <dbReference type="Proteomes" id="UP000246744"/>
    </source>
</evidence>
<sequence length="87" mass="9625">MKLFKSIVVCLLFISYFSSASVIRFHGSVLDNASAARTECLDQAIKHNTSSICFEQHGTAIESVVENITVTLKNEEATARVITLNYQ</sequence>
<accession>A0A317PNH2</accession>
<dbReference type="EMBL" id="QGTS01000020">
    <property type="protein sequence ID" value="PWW02327.1"/>
    <property type="molecule type" value="Genomic_DNA"/>
</dbReference>
<keyword evidence="1" id="KW-0732">Signal</keyword>
<dbReference type="AlphaFoldDB" id="A0A317PNH2"/>
<organism evidence="2 3">
    <name type="scientific">Mangrovibacter plantisponsor</name>
    <dbReference type="NCBI Taxonomy" id="451513"/>
    <lineage>
        <taxon>Bacteria</taxon>
        <taxon>Pseudomonadati</taxon>
        <taxon>Pseudomonadota</taxon>
        <taxon>Gammaproteobacteria</taxon>
        <taxon>Enterobacterales</taxon>
        <taxon>Enterobacteriaceae</taxon>
        <taxon>Mangrovibacter</taxon>
    </lineage>
</organism>
<evidence type="ECO:0000313" key="2">
    <source>
        <dbReference type="EMBL" id="PWW02327.1"/>
    </source>
</evidence>
<dbReference type="RefSeq" id="WP_146211548.1">
    <property type="nucleotide sequence ID" value="NZ_QGTS01000020.1"/>
</dbReference>
<evidence type="ECO:0000256" key="1">
    <source>
        <dbReference type="SAM" id="SignalP"/>
    </source>
</evidence>